<gene>
    <name evidence="3" type="ORF">GCM10010102_26420</name>
</gene>
<dbReference type="InterPro" id="IPR009061">
    <property type="entry name" value="DNA-bd_dom_put_sf"/>
</dbReference>
<dbReference type="Pfam" id="PF13411">
    <property type="entry name" value="MerR_1"/>
    <property type="match status" value="1"/>
</dbReference>
<keyword evidence="1" id="KW-0238">DNA-binding</keyword>
<feature type="domain" description="HTH merR-type" evidence="2">
    <location>
        <begin position="1"/>
        <end position="68"/>
    </location>
</feature>
<dbReference type="InterPro" id="IPR047057">
    <property type="entry name" value="MerR_fam"/>
</dbReference>
<dbReference type="EMBL" id="BMPT01000010">
    <property type="protein sequence ID" value="GGM29521.1"/>
    <property type="molecule type" value="Genomic_DNA"/>
</dbReference>
<evidence type="ECO:0000313" key="3">
    <source>
        <dbReference type="EMBL" id="GGM29521.1"/>
    </source>
</evidence>
<evidence type="ECO:0000313" key="4">
    <source>
        <dbReference type="Proteomes" id="UP000655589"/>
    </source>
</evidence>
<protein>
    <submittedName>
        <fullName evidence="3">MerR family transcriptional regulator</fullName>
    </submittedName>
</protein>
<dbReference type="GO" id="GO:0003700">
    <property type="term" value="F:DNA-binding transcription factor activity"/>
    <property type="evidence" value="ECO:0007669"/>
    <property type="project" value="InterPro"/>
</dbReference>
<organism evidence="3 4">
    <name type="scientific">Promicromonospora citrea</name>
    <dbReference type="NCBI Taxonomy" id="43677"/>
    <lineage>
        <taxon>Bacteria</taxon>
        <taxon>Bacillati</taxon>
        <taxon>Actinomycetota</taxon>
        <taxon>Actinomycetes</taxon>
        <taxon>Micrococcales</taxon>
        <taxon>Promicromonosporaceae</taxon>
        <taxon>Promicromonospora</taxon>
    </lineage>
</organism>
<dbReference type="Proteomes" id="UP000655589">
    <property type="component" value="Unassembled WGS sequence"/>
</dbReference>
<dbReference type="GO" id="GO:0003677">
    <property type="term" value="F:DNA binding"/>
    <property type="evidence" value="ECO:0007669"/>
    <property type="project" value="UniProtKB-KW"/>
</dbReference>
<accession>A0A8H9GI80</accession>
<dbReference type="PROSITE" id="PS50937">
    <property type="entry name" value="HTH_MERR_2"/>
    <property type="match status" value="1"/>
</dbReference>
<dbReference type="SUPFAM" id="SSF46955">
    <property type="entry name" value="Putative DNA-binding domain"/>
    <property type="match status" value="1"/>
</dbReference>
<dbReference type="RefSeq" id="WP_212759747.1">
    <property type="nucleotide sequence ID" value="NZ_BMPT01000010.1"/>
</dbReference>
<proteinExistence type="predicted"/>
<sequence>MIISELSAHSGVSPRLLRYYEELGLLPATRAPNGYRQYDESAVDTARTVRMMFQMGFPQEKVRALLACASRTASAEDHAVAREKVAEMLDDVDRQLTELGQTRQVLVDFLGREGVRR</sequence>
<evidence type="ECO:0000256" key="1">
    <source>
        <dbReference type="ARBA" id="ARBA00023125"/>
    </source>
</evidence>
<dbReference type="AlphaFoldDB" id="A0A8H9GI80"/>
<reference evidence="3" key="2">
    <citation type="submission" date="2020-09" db="EMBL/GenBank/DDBJ databases">
        <authorList>
            <person name="Sun Q."/>
            <person name="Ohkuma M."/>
        </authorList>
    </citation>
    <scope>NUCLEOTIDE SEQUENCE</scope>
    <source>
        <strain evidence="3">JCM 3051</strain>
    </source>
</reference>
<name>A0A8H9GI80_9MICO</name>
<dbReference type="PANTHER" id="PTHR30204:SF92">
    <property type="entry name" value="HTH-TYPE TRANSCRIPTIONAL REGULATOR ZNTR"/>
    <property type="match status" value="1"/>
</dbReference>
<reference evidence="3" key="1">
    <citation type="journal article" date="2014" name="Int. J. Syst. Evol. Microbiol.">
        <title>Complete genome sequence of Corynebacterium casei LMG S-19264T (=DSM 44701T), isolated from a smear-ripened cheese.</title>
        <authorList>
            <consortium name="US DOE Joint Genome Institute (JGI-PGF)"/>
            <person name="Walter F."/>
            <person name="Albersmeier A."/>
            <person name="Kalinowski J."/>
            <person name="Ruckert C."/>
        </authorList>
    </citation>
    <scope>NUCLEOTIDE SEQUENCE</scope>
    <source>
        <strain evidence="3">JCM 3051</strain>
    </source>
</reference>
<dbReference type="PRINTS" id="PR00040">
    <property type="entry name" value="HTHMERR"/>
</dbReference>
<dbReference type="PANTHER" id="PTHR30204">
    <property type="entry name" value="REDOX-CYCLING DRUG-SENSING TRANSCRIPTIONAL ACTIVATOR SOXR"/>
    <property type="match status" value="1"/>
</dbReference>
<dbReference type="InterPro" id="IPR000551">
    <property type="entry name" value="MerR-type_HTH_dom"/>
</dbReference>
<comment type="caution">
    <text evidence="3">The sequence shown here is derived from an EMBL/GenBank/DDBJ whole genome shotgun (WGS) entry which is preliminary data.</text>
</comment>
<dbReference type="Gene3D" id="1.10.1660.10">
    <property type="match status" value="1"/>
</dbReference>
<keyword evidence="4" id="KW-1185">Reference proteome</keyword>
<dbReference type="PROSITE" id="PS00552">
    <property type="entry name" value="HTH_MERR_1"/>
    <property type="match status" value="1"/>
</dbReference>
<evidence type="ECO:0000259" key="2">
    <source>
        <dbReference type="PROSITE" id="PS50937"/>
    </source>
</evidence>
<dbReference type="SMART" id="SM00422">
    <property type="entry name" value="HTH_MERR"/>
    <property type="match status" value="1"/>
</dbReference>